<dbReference type="InterPro" id="IPR001453">
    <property type="entry name" value="MoaB/Mog_dom"/>
</dbReference>
<keyword evidence="5" id="KW-0808">Transferase</keyword>
<dbReference type="PANTHER" id="PTHR10192:SF5">
    <property type="entry name" value="GEPHYRIN"/>
    <property type="match status" value="1"/>
</dbReference>
<proteinExistence type="inferred from homology"/>
<reference evidence="8" key="1">
    <citation type="journal article" date="2012" name="BMC Genomics">
        <title>Sequencing the genome of Marssonina brunnea reveals fungus-poplar co-evolution.</title>
        <authorList>
            <person name="Zhu S."/>
            <person name="Cao Y.-Z."/>
            <person name="Jiang C."/>
            <person name="Tan B.-Y."/>
            <person name="Wang Z."/>
            <person name="Feng S."/>
            <person name="Zhang L."/>
            <person name="Su X.-H."/>
            <person name="Brejova B."/>
            <person name="Vinar T."/>
            <person name="Xu M."/>
            <person name="Wang M.-X."/>
            <person name="Zhang S.-G."/>
            <person name="Huang M.-R."/>
            <person name="Wu R."/>
            <person name="Zhou Y."/>
        </authorList>
    </citation>
    <scope>NUCLEOTIDE SEQUENCE [LARGE SCALE GENOMIC DNA]</scope>
    <source>
        <strain evidence="8">MB_m1</strain>
    </source>
</reference>
<comment type="cofactor">
    <cofactor evidence="5">
        <name>Mg(2+)</name>
        <dbReference type="ChEBI" id="CHEBI:18420"/>
    </cofactor>
</comment>
<dbReference type="NCBIfam" id="TIGR00177">
    <property type="entry name" value="molyb_syn"/>
    <property type="match status" value="1"/>
</dbReference>
<name>K1Y4E5_MARBU</name>
<dbReference type="SUPFAM" id="SSF53218">
    <property type="entry name" value="Molybdenum cofactor biosynthesis proteins"/>
    <property type="match status" value="2"/>
</dbReference>
<dbReference type="GO" id="GO:0005829">
    <property type="term" value="C:cytosol"/>
    <property type="evidence" value="ECO:0007669"/>
    <property type="project" value="TreeGrafter"/>
</dbReference>
<dbReference type="SUPFAM" id="SSF63882">
    <property type="entry name" value="MoeA N-terminal region -like"/>
    <property type="match status" value="1"/>
</dbReference>
<organism evidence="8 9">
    <name type="scientific">Marssonina brunnea f. sp. multigermtubi (strain MB_m1)</name>
    <name type="common">Marssonina leaf spot fungus</name>
    <dbReference type="NCBI Taxonomy" id="1072389"/>
    <lineage>
        <taxon>Eukaryota</taxon>
        <taxon>Fungi</taxon>
        <taxon>Dikarya</taxon>
        <taxon>Ascomycota</taxon>
        <taxon>Pezizomycotina</taxon>
        <taxon>Leotiomycetes</taxon>
        <taxon>Helotiales</taxon>
        <taxon>Drepanopezizaceae</taxon>
        <taxon>Drepanopeziza</taxon>
    </lineage>
</organism>
<dbReference type="GO" id="GO:0006777">
    <property type="term" value="P:Mo-molybdopterin cofactor biosynthetic process"/>
    <property type="evidence" value="ECO:0007669"/>
    <property type="project" value="UniProtKB-UniRule"/>
</dbReference>
<keyword evidence="5" id="KW-0500">Molybdenum</keyword>
<dbReference type="Proteomes" id="UP000006753">
    <property type="component" value="Unassembled WGS sequence"/>
</dbReference>
<dbReference type="SUPFAM" id="SSF63867">
    <property type="entry name" value="MoeA C-terminal domain-like"/>
    <property type="match status" value="1"/>
</dbReference>
<keyword evidence="4 5" id="KW-0501">Molybdenum cofactor biosynthesis</keyword>
<dbReference type="Gene3D" id="2.170.190.11">
    <property type="entry name" value="Molybdopterin biosynthesis moea protein, domain 3"/>
    <property type="match status" value="1"/>
</dbReference>
<dbReference type="Pfam" id="PF03454">
    <property type="entry name" value="MoeA_C"/>
    <property type="match status" value="1"/>
</dbReference>
<dbReference type="RefSeq" id="XP_007289890.1">
    <property type="nucleotide sequence ID" value="XM_007289828.1"/>
</dbReference>
<dbReference type="OrthoDB" id="4349954at2759"/>
<keyword evidence="5" id="KW-0460">Magnesium</keyword>
<comment type="function">
    <text evidence="5">Catalyzes two steps in the biosynthesis of the molybdenum cofactor. In the first step, molybdopterin is adenylated. Subsequently, molybdate is inserted into adenylated molybdopterin and AMP is released.</text>
</comment>
<dbReference type="Gene3D" id="3.90.105.10">
    <property type="entry name" value="Molybdopterin biosynthesis moea protein, domain 2"/>
    <property type="match status" value="1"/>
</dbReference>
<dbReference type="KEGG" id="mbe:MBM_02001"/>
<evidence type="ECO:0000256" key="6">
    <source>
        <dbReference type="SAM" id="MobiDB-lite"/>
    </source>
</evidence>
<dbReference type="InterPro" id="IPR038987">
    <property type="entry name" value="MoeA-like"/>
</dbReference>
<dbReference type="PROSITE" id="PS01079">
    <property type="entry name" value="MOCF_BIOSYNTHESIS_2"/>
    <property type="match status" value="1"/>
</dbReference>
<evidence type="ECO:0000259" key="7">
    <source>
        <dbReference type="SMART" id="SM00852"/>
    </source>
</evidence>
<evidence type="ECO:0000256" key="1">
    <source>
        <dbReference type="ARBA" id="ARBA00005046"/>
    </source>
</evidence>
<comment type="similarity">
    <text evidence="5">Belongs to the MoeA family.</text>
</comment>
<evidence type="ECO:0000256" key="3">
    <source>
        <dbReference type="ARBA" id="ARBA00008339"/>
    </source>
</evidence>
<dbReference type="Pfam" id="PF03453">
    <property type="entry name" value="MoeA_N"/>
    <property type="match status" value="1"/>
</dbReference>
<dbReference type="OMA" id="ESPYPMI"/>
<keyword evidence="5" id="KW-0479">Metal-binding</keyword>
<comment type="similarity">
    <text evidence="2">In the N-terminal section; belongs to the MoaB/Mog family.</text>
</comment>
<protein>
    <submittedName>
        <fullName evidence="8">Molybdenum cofactor synthesis domain-containing protein</fullName>
    </submittedName>
</protein>
<keyword evidence="9" id="KW-1185">Reference proteome</keyword>
<dbReference type="InterPro" id="IPR005111">
    <property type="entry name" value="MoeA_C_domain_IV"/>
</dbReference>
<dbReference type="UniPathway" id="UPA00344"/>
<comment type="catalytic activity">
    <reaction evidence="5">
        <text>adenylyl-molybdopterin + molybdate = Mo-molybdopterin + AMP + H(+)</text>
        <dbReference type="Rhea" id="RHEA:35047"/>
        <dbReference type="ChEBI" id="CHEBI:15378"/>
        <dbReference type="ChEBI" id="CHEBI:36264"/>
        <dbReference type="ChEBI" id="CHEBI:62727"/>
        <dbReference type="ChEBI" id="CHEBI:71302"/>
        <dbReference type="ChEBI" id="CHEBI:456215"/>
    </reaction>
</comment>
<dbReference type="HOGENOM" id="CLU_010186_2_2_1"/>
<dbReference type="InParanoid" id="K1Y4E5"/>
<dbReference type="InterPro" id="IPR036425">
    <property type="entry name" value="MoaB/Mog-like_dom_sf"/>
</dbReference>
<feature type="domain" description="MoaB/Mog" evidence="7">
    <location>
        <begin position="435"/>
        <end position="585"/>
    </location>
</feature>
<dbReference type="eggNOG" id="KOG2371">
    <property type="taxonomic scope" value="Eukaryota"/>
</dbReference>
<evidence type="ECO:0000313" key="8">
    <source>
        <dbReference type="EMBL" id="EKD20049.1"/>
    </source>
</evidence>
<dbReference type="PANTHER" id="PTHR10192">
    <property type="entry name" value="MOLYBDOPTERIN BIOSYNTHESIS PROTEIN"/>
    <property type="match status" value="1"/>
</dbReference>
<dbReference type="CDD" id="cd00886">
    <property type="entry name" value="MogA_MoaB"/>
    <property type="match status" value="1"/>
</dbReference>
<dbReference type="InterPro" id="IPR036688">
    <property type="entry name" value="MoeA_C_domain_IV_sf"/>
</dbReference>
<comment type="similarity">
    <text evidence="3">In the C-terminal section; belongs to the MoeA family.</text>
</comment>
<dbReference type="AlphaFoldDB" id="K1Y4E5"/>
<dbReference type="SMART" id="SM00852">
    <property type="entry name" value="MoCF_biosynth"/>
    <property type="match status" value="2"/>
</dbReference>
<evidence type="ECO:0000256" key="4">
    <source>
        <dbReference type="ARBA" id="ARBA00023150"/>
    </source>
</evidence>
<dbReference type="InterPro" id="IPR036135">
    <property type="entry name" value="MoeA_linker/N_sf"/>
</dbReference>
<dbReference type="Pfam" id="PF00994">
    <property type="entry name" value="MoCF_biosynth"/>
    <property type="match status" value="2"/>
</dbReference>
<dbReference type="Gene3D" id="3.40.980.10">
    <property type="entry name" value="MoaB/Mog-like domain"/>
    <property type="match status" value="2"/>
</dbReference>
<sequence>MSTRPNLRAAILIVSTTASQDPTADSSGPLLQDVFAQEGGAKWEVVETKIVGDVVLDIQRSMMGWADGEDPVNLIVSTGGTGFAVSDSTPEAVTPLLHKQAPGLVHGMLAASLAVTPFALMSRPVAGMRSRTIIITLPGSPKGAKENLQSVLKLLPHACLQAAGADSRSLHAGGVKKLEKDAGISASGSDSHFHSHDHSLARSHGGNHGGHSHGHAMPVRHTAHSENPLSNDPALGPTRRNRSSPYPMLAVDEAIKLIKEHTPAPQMVTKEVNGSLVGCVLAEDVTATEAVPAYRASIVDGYAVIAPTSGRSSKGVFPVASISHATPGEIPPLEAGQIARITTGAPLPPGATSVVMVEDTVLKTMTEDGEEEHEIEILAEGVKHGENIREVGSDIKKGEVILLKGEEISAIGGELGLLASVGRAEVKVYKRPIVGVLSTGDEIVDHSRPGGLNLGEVRDCNRPTIMSAVRGWGFEVVDLGIARDRPGDLEGSLRDALRKVDFVITSGGVSMGELDLLKPTIERSLGGTIHFGRVSMKPGKPTTFATVPVKSNAGERVSKVIFSLPGNPVSCMVTFHLFVLPSLHHTSGVSPAGMPKIQVTLDHEFRLDPQRSEYHRVIVVLGKDGLMHASSTGGQRSSRVGSLKSANALLCLPAGKETLSQGTKIEALLMGKLKSEFDVL</sequence>
<evidence type="ECO:0000313" key="9">
    <source>
        <dbReference type="Proteomes" id="UP000006753"/>
    </source>
</evidence>
<gene>
    <name evidence="8" type="ORF">MBM_02001</name>
</gene>
<feature type="domain" description="MoaB/Mog" evidence="7">
    <location>
        <begin position="10"/>
        <end position="158"/>
    </location>
</feature>
<evidence type="ECO:0000256" key="2">
    <source>
        <dbReference type="ARBA" id="ARBA00007589"/>
    </source>
</evidence>
<dbReference type="InterPro" id="IPR005110">
    <property type="entry name" value="MoeA_linker/N"/>
</dbReference>
<dbReference type="Gene3D" id="2.40.340.10">
    <property type="entry name" value="MoeA, C-terminal, domain IV"/>
    <property type="match status" value="1"/>
</dbReference>
<dbReference type="GO" id="GO:0061599">
    <property type="term" value="F:molybdopterin molybdotransferase activity"/>
    <property type="evidence" value="ECO:0007669"/>
    <property type="project" value="UniProtKB-UniRule"/>
</dbReference>
<evidence type="ECO:0000256" key="5">
    <source>
        <dbReference type="RuleBase" id="RU365090"/>
    </source>
</evidence>
<feature type="region of interest" description="Disordered" evidence="6">
    <location>
        <begin position="183"/>
        <end position="245"/>
    </location>
</feature>
<dbReference type="FunFam" id="2.40.340.10:FF:000004">
    <property type="entry name" value="Molybdopterin molybdenumtransferase"/>
    <property type="match status" value="1"/>
</dbReference>
<dbReference type="EMBL" id="JH921430">
    <property type="protein sequence ID" value="EKD20049.1"/>
    <property type="molecule type" value="Genomic_DNA"/>
</dbReference>
<dbReference type="InterPro" id="IPR008284">
    <property type="entry name" value="MoCF_biosynth_CS"/>
</dbReference>
<dbReference type="FunFam" id="3.40.980.10:FF:000011">
    <property type="entry name" value="Molybdopterin molybdenumtransferase"/>
    <property type="match status" value="1"/>
</dbReference>
<comment type="catalytic activity">
    <reaction evidence="5">
        <text>molybdopterin + ATP + H(+) = adenylyl-molybdopterin + diphosphate</text>
        <dbReference type="Rhea" id="RHEA:31331"/>
        <dbReference type="ChEBI" id="CHEBI:15378"/>
        <dbReference type="ChEBI" id="CHEBI:30616"/>
        <dbReference type="ChEBI" id="CHEBI:33019"/>
        <dbReference type="ChEBI" id="CHEBI:58698"/>
        <dbReference type="ChEBI" id="CHEBI:62727"/>
    </reaction>
</comment>
<dbReference type="GO" id="GO:0061598">
    <property type="term" value="F:molybdopterin adenylyltransferase activity"/>
    <property type="evidence" value="ECO:0007669"/>
    <property type="project" value="UniProtKB-UniRule"/>
</dbReference>
<dbReference type="STRING" id="1072389.K1Y4E5"/>
<comment type="pathway">
    <text evidence="1 5">Cofactor biosynthesis; molybdopterin biosynthesis.</text>
</comment>
<feature type="compositionally biased region" description="Basic and acidic residues" evidence="6">
    <location>
        <begin position="191"/>
        <end position="200"/>
    </location>
</feature>
<dbReference type="GO" id="GO:0046872">
    <property type="term" value="F:metal ion binding"/>
    <property type="evidence" value="ECO:0007669"/>
    <property type="project" value="UniProtKB-UniRule"/>
</dbReference>
<dbReference type="GeneID" id="18757936"/>
<dbReference type="CDD" id="cd00887">
    <property type="entry name" value="MoeA"/>
    <property type="match status" value="1"/>
</dbReference>
<accession>K1Y4E5</accession>
<dbReference type="GO" id="GO:0005524">
    <property type="term" value="F:ATP binding"/>
    <property type="evidence" value="ECO:0007669"/>
    <property type="project" value="UniProtKB-UniRule"/>
</dbReference>
<dbReference type="FunFam" id="2.170.190.11:FF:000002">
    <property type="entry name" value="Molybdopterin molybdenumtransferase"/>
    <property type="match status" value="1"/>
</dbReference>
<dbReference type="NCBIfam" id="NF045515">
    <property type="entry name" value="Glp_gephyrin"/>
    <property type="match status" value="1"/>
</dbReference>